<evidence type="ECO:0000313" key="6">
    <source>
        <dbReference type="EMBL" id="PJE51098.1"/>
    </source>
</evidence>
<comment type="caution">
    <text evidence="6">The sequence shown here is derived from an EMBL/GenBank/DDBJ whole genome shotgun (WGS) entry which is preliminary data.</text>
</comment>
<dbReference type="InterPro" id="IPR011332">
    <property type="entry name" value="Ribosomal_zn-bd"/>
</dbReference>
<sequence length="71" mass="8122">MPEPKKHKTRGGSNRRRSHLALKKLVLVSCGHCGKARTPHRVCPNCGFYKNIEAVNVLEKELKKKEKKNRS</sequence>
<dbReference type="HAMAP" id="MF_00340">
    <property type="entry name" value="Ribosomal_bL32"/>
    <property type="match status" value="1"/>
</dbReference>
<dbReference type="SUPFAM" id="SSF57829">
    <property type="entry name" value="Zn-binding ribosomal proteins"/>
    <property type="match status" value="1"/>
</dbReference>
<organism evidence="6 7">
    <name type="scientific">Candidatus Yanofskybacteria bacterium CG10_big_fil_rev_8_21_14_0_10_36_16</name>
    <dbReference type="NCBI Taxonomy" id="1975096"/>
    <lineage>
        <taxon>Bacteria</taxon>
        <taxon>Candidatus Yanofskyibacteriota</taxon>
    </lineage>
</organism>
<dbReference type="GO" id="GO:0003735">
    <property type="term" value="F:structural constituent of ribosome"/>
    <property type="evidence" value="ECO:0007669"/>
    <property type="project" value="InterPro"/>
</dbReference>
<dbReference type="AlphaFoldDB" id="A0A2J0QAI5"/>
<keyword evidence="3 5" id="KW-0687">Ribonucleoprotein</keyword>
<evidence type="ECO:0000256" key="4">
    <source>
        <dbReference type="ARBA" id="ARBA00035178"/>
    </source>
</evidence>
<dbReference type="PANTHER" id="PTHR35534:SF1">
    <property type="entry name" value="LARGE RIBOSOMAL SUBUNIT PROTEIN BL32"/>
    <property type="match status" value="1"/>
</dbReference>
<comment type="similarity">
    <text evidence="1 5">Belongs to the bacterial ribosomal protein bL32 family.</text>
</comment>
<dbReference type="GO" id="GO:0006412">
    <property type="term" value="P:translation"/>
    <property type="evidence" value="ECO:0007669"/>
    <property type="project" value="UniProtKB-UniRule"/>
</dbReference>
<accession>A0A2J0QAI5</accession>
<proteinExistence type="inferred from homology"/>
<dbReference type="NCBIfam" id="TIGR01031">
    <property type="entry name" value="rpmF_bact"/>
    <property type="match status" value="1"/>
</dbReference>
<evidence type="ECO:0000256" key="2">
    <source>
        <dbReference type="ARBA" id="ARBA00022980"/>
    </source>
</evidence>
<keyword evidence="2 5" id="KW-0689">Ribosomal protein</keyword>
<dbReference type="InterPro" id="IPR044957">
    <property type="entry name" value="Ribosomal_bL32_bact"/>
</dbReference>
<gene>
    <name evidence="5" type="primary">rpmF</name>
    <name evidence="6" type="ORF">COV29_02385</name>
</gene>
<dbReference type="GO" id="GO:0015934">
    <property type="term" value="C:large ribosomal subunit"/>
    <property type="evidence" value="ECO:0007669"/>
    <property type="project" value="InterPro"/>
</dbReference>
<protein>
    <recommendedName>
        <fullName evidence="4 5">Large ribosomal subunit protein bL32</fullName>
    </recommendedName>
</protein>
<evidence type="ECO:0000256" key="1">
    <source>
        <dbReference type="ARBA" id="ARBA00008560"/>
    </source>
</evidence>
<dbReference type="Pfam" id="PF01783">
    <property type="entry name" value="Ribosomal_L32p"/>
    <property type="match status" value="1"/>
</dbReference>
<dbReference type="InterPro" id="IPR002677">
    <property type="entry name" value="Ribosomal_bL32"/>
</dbReference>
<dbReference type="PANTHER" id="PTHR35534">
    <property type="entry name" value="50S RIBOSOMAL PROTEIN L32"/>
    <property type="match status" value="1"/>
</dbReference>
<evidence type="ECO:0000256" key="5">
    <source>
        <dbReference type="HAMAP-Rule" id="MF_00340"/>
    </source>
</evidence>
<dbReference type="EMBL" id="PCXQ01000004">
    <property type="protein sequence ID" value="PJE51098.1"/>
    <property type="molecule type" value="Genomic_DNA"/>
</dbReference>
<dbReference type="Proteomes" id="UP000228496">
    <property type="component" value="Unassembled WGS sequence"/>
</dbReference>
<reference evidence="6 7" key="1">
    <citation type="submission" date="2017-09" db="EMBL/GenBank/DDBJ databases">
        <title>Depth-based differentiation of microbial function through sediment-hosted aquifers and enrichment of novel symbionts in the deep terrestrial subsurface.</title>
        <authorList>
            <person name="Probst A.J."/>
            <person name="Ladd B."/>
            <person name="Jarett J.K."/>
            <person name="Geller-Mcgrath D.E."/>
            <person name="Sieber C.M."/>
            <person name="Emerson J.B."/>
            <person name="Anantharaman K."/>
            <person name="Thomas B.C."/>
            <person name="Malmstrom R."/>
            <person name="Stieglmeier M."/>
            <person name="Klingl A."/>
            <person name="Woyke T."/>
            <person name="Ryan C.M."/>
            <person name="Banfield J.F."/>
        </authorList>
    </citation>
    <scope>NUCLEOTIDE SEQUENCE [LARGE SCALE GENOMIC DNA]</scope>
    <source>
        <strain evidence="6">CG10_big_fil_rev_8_21_14_0_10_36_16</strain>
    </source>
</reference>
<evidence type="ECO:0000256" key="3">
    <source>
        <dbReference type="ARBA" id="ARBA00023274"/>
    </source>
</evidence>
<evidence type="ECO:0000313" key="7">
    <source>
        <dbReference type="Proteomes" id="UP000228496"/>
    </source>
</evidence>
<name>A0A2J0QAI5_9BACT</name>